<proteinExistence type="predicted"/>
<evidence type="ECO:0000313" key="1">
    <source>
        <dbReference type="EMBL" id="MEJ7138307.1"/>
    </source>
</evidence>
<gene>
    <name evidence="1" type="primary">radC</name>
    <name evidence="1" type="ORF">RV045_07665</name>
</gene>
<comment type="caution">
    <text evidence="1">The sequence shown here is derived from an EMBL/GenBank/DDBJ whole genome shotgun (WGS) entry which is preliminary data.</text>
</comment>
<accession>A0ACC6P287</accession>
<dbReference type="EMBL" id="JAWDIE010000009">
    <property type="protein sequence ID" value="MEJ7138307.1"/>
    <property type="molecule type" value="Genomic_DNA"/>
</dbReference>
<organism evidence="1 2">
    <name type="scientific">Amphibiibacter pelophylacis</name>
    <dbReference type="NCBI Taxonomy" id="1799477"/>
    <lineage>
        <taxon>Bacteria</taxon>
        <taxon>Pseudomonadati</taxon>
        <taxon>Pseudomonadota</taxon>
        <taxon>Betaproteobacteria</taxon>
        <taxon>Burkholderiales</taxon>
        <taxon>Sphaerotilaceae</taxon>
        <taxon>Amphibiibacter</taxon>
    </lineage>
</organism>
<reference evidence="1" key="1">
    <citation type="submission" date="2023-10" db="EMBL/GenBank/DDBJ databases">
        <title>Amphibacter perezi, gen. nov., sp. nov. a novel taxa of the family Comamonadaceae, class Betaproteobacteria isolated from the skin microbiota of Pelophylax perezi from different populations.</title>
        <authorList>
            <person name="Costa S."/>
            <person name="Proenca D.N."/>
            <person name="Lopes I."/>
            <person name="Morais P.V."/>
        </authorList>
    </citation>
    <scope>NUCLEOTIDE SEQUENCE</scope>
    <source>
        <strain evidence="1">SL12-8</strain>
    </source>
</reference>
<protein>
    <submittedName>
        <fullName evidence="1">DNA repair protein RadC</fullName>
    </submittedName>
</protein>
<keyword evidence="2" id="KW-1185">Reference proteome</keyword>
<evidence type="ECO:0000313" key="2">
    <source>
        <dbReference type="Proteomes" id="UP001364695"/>
    </source>
</evidence>
<dbReference type="Proteomes" id="UP001364695">
    <property type="component" value="Unassembled WGS sequence"/>
</dbReference>
<name>A0ACC6P287_9BURK</name>
<sequence>MIPSPPVGVKDLPPAMRPREKLLARGPQALADVELLALVLRTGTPGRNVFALAQDMLDCCGGFAGLMIARTELPALPGLGPARRAELSAWLEMTRRALAQSLHESPVFDAPQHAKDYVRLRLAQSPREVFAAFFLDNRHQLIRFEELFLGTLNQASVYPREVLRRALLLNAAAVIVAHNHPSGECEPSHADREITRRLHDTLASVEVRLLDHLVVTVHRVVSLAEKGWL</sequence>